<protein>
    <recommendedName>
        <fullName evidence="1">Helicase C-terminal domain-containing protein</fullName>
    </recommendedName>
</protein>
<dbReference type="PROSITE" id="PS51194">
    <property type="entry name" value="HELICASE_CTER"/>
    <property type="match status" value="1"/>
</dbReference>
<dbReference type="InterPro" id="IPR018973">
    <property type="entry name" value="MZB"/>
</dbReference>
<dbReference type="GO" id="GO:0006289">
    <property type="term" value="P:nucleotide-excision repair"/>
    <property type="evidence" value="ECO:0007669"/>
    <property type="project" value="TreeGrafter"/>
</dbReference>
<evidence type="ECO:0000259" key="1">
    <source>
        <dbReference type="PROSITE" id="PS51194"/>
    </source>
</evidence>
<dbReference type="InterPro" id="IPR027417">
    <property type="entry name" value="P-loop_NTPase"/>
</dbReference>
<accession>A0A426XMM8</accession>
<dbReference type="Proteomes" id="UP000287651">
    <property type="component" value="Unassembled WGS sequence"/>
</dbReference>
<dbReference type="SUPFAM" id="SSF52540">
    <property type="entry name" value="P-loop containing nucleoside triphosphate hydrolases"/>
    <property type="match status" value="1"/>
</dbReference>
<reference evidence="2 3" key="1">
    <citation type="journal article" date="2014" name="Agronomy (Basel)">
        <title>A Draft Genome Sequence for Ensete ventricosum, the Drought-Tolerant Tree Against Hunger.</title>
        <authorList>
            <person name="Harrison J."/>
            <person name="Moore K.A."/>
            <person name="Paszkiewicz K."/>
            <person name="Jones T."/>
            <person name="Grant M."/>
            <person name="Ambacheew D."/>
            <person name="Muzemil S."/>
            <person name="Studholme D.J."/>
        </authorList>
    </citation>
    <scope>NUCLEOTIDE SEQUENCE [LARGE SCALE GENOMIC DNA]</scope>
</reference>
<evidence type="ECO:0000313" key="3">
    <source>
        <dbReference type="Proteomes" id="UP000287651"/>
    </source>
</evidence>
<gene>
    <name evidence="2" type="ORF">B296_00057736</name>
</gene>
<dbReference type="GO" id="GO:0043138">
    <property type="term" value="F:3'-5' DNA helicase activity"/>
    <property type="evidence" value="ECO:0007669"/>
    <property type="project" value="TreeGrafter"/>
</dbReference>
<dbReference type="EMBL" id="AMZH03019124">
    <property type="protein sequence ID" value="RRT40768.1"/>
    <property type="molecule type" value="Genomic_DNA"/>
</dbReference>
<sequence>MLEQERRRIETDLFEGKIRGVAATNALELGIDIGHIDATLHLGFPGSIASLWQQAGRSGRRARPSLAVYVAFEGPLDQYFMKFPQKLFGSPIEHCQVDANNQKVLEQHIACAASELPLCLQYDENYFGSGLDCAIVALKNKGYLRTDPCVSPKLWNYIGPEPFSRYIMCNATDLATECVNPHETRAFAERILLYDRHPGGIGIAAQVNASDLVIDF</sequence>
<dbReference type="GO" id="GO:0036297">
    <property type="term" value="P:interstrand cross-link repair"/>
    <property type="evidence" value="ECO:0007669"/>
    <property type="project" value="TreeGrafter"/>
</dbReference>
<dbReference type="PANTHER" id="PTHR47957:SF3">
    <property type="entry name" value="ATP-DEPENDENT HELICASE HRQ1"/>
    <property type="match status" value="1"/>
</dbReference>
<dbReference type="AlphaFoldDB" id="A0A426XMM8"/>
<evidence type="ECO:0000313" key="2">
    <source>
        <dbReference type="EMBL" id="RRT40768.1"/>
    </source>
</evidence>
<proteinExistence type="predicted"/>
<comment type="caution">
    <text evidence="2">The sequence shown here is derived from an EMBL/GenBank/DDBJ whole genome shotgun (WGS) entry which is preliminary data.</text>
</comment>
<organism evidence="2 3">
    <name type="scientific">Ensete ventricosum</name>
    <name type="common">Abyssinian banana</name>
    <name type="synonym">Musa ensete</name>
    <dbReference type="NCBI Taxonomy" id="4639"/>
    <lineage>
        <taxon>Eukaryota</taxon>
        <taxon>Viridiplantae</taxon>
        <taxon>Streptophyta</taxon>
        <taxon>Embryophyta</taxon>
        <taxon>Tracheophyta</taxon>
        <taxon>Spermatophyta</taxon>
        <taxon>Magnoliopsida</taxon>
        <taxon>Liliopsida</taxon>
        <taxon>Zingiberales</taxon>
        <taxon>Musaceae</taxon>
        <taxon>Ensete</taxon>
    </lineage>
</organism>
<dbReference type="Pfam" id="PF09369">
    <property type="entry name" value="MZB"/>
    <property type="match status" value="1"/>
</dbReference>
<dbReference type="GO" id="GO:0005634">
    <property type="term" value="C:nucleus"/>
    <property type="evidence" value="ECO:0007669"/>
    <property type="project" value="TreeGrafter"/>
</dbReference>
<dbReference type="InterPro" id="IPR001650">
    <property type="entry name" value="Helicase_C-like"/>
</dbReference>
<dbReference type="Pfam" id="PF22982">
    <property type="entry name" value="WHD_HRQ1"/>
    <property type="match status" value="1"/>
</dbReference>
<name>A0A426XMM8_ENSVE</name>
<feature type="domain" description="Helicase C-terminal" evidence="1">
    <location>
        <begin position="1"/>
        <end position="105"/>
    </location>
</feature>
<dbReference type="Pfam" id="PF00271">
    <property type="entry name" value="Helicase_C"/>
    <property type="match status" value="1"/>
</dbReference>
<dbReference type="PANTHER" id="PTHR47957">
    <property type="entry name" value="ATP-DEPENDENT HELICASE HRQ1"/>
    <property type="match status" value="1"/>
</dbReference>
<dbReference type="CDD" id="cd18797">
    <property type="entry name" value="SF2_C_Hrq"/>
    <property type="match status" value="1"/>
</dbReference>
<dbReference type="InterPro" id="IPR055227">
    <property type="entry name" value="HRQ1_WHD"/>
</dbReference>
<dbReference type="Gene3D" id="3.40.50.300">
    <property type="entry name" value="P-loop containing nucleotide triphosphate hydrolases"/>
    <property type="match status" value="1"/>
</dbReference>